<evidence type="ECO:0000256" key="4">
    <source>
        <dbReference type="ARBA" id="ARBA00023288"/>
    </source>
</evidence>
<comment type="caution">
    <text evidence="6">The sequence shown here is derived from an EMBL/GenBank/DDBJ whole genome shotgun (WGS) entry which is preliminary data.</text>
</comment>
<evidence type="ECO:0000256" key="1">
    <source>
        <dbReference type="ARBA" id="ARBA00010603"/>
    </source>
</evidence>
<proteinExistence type="inferred from homology"/>
<keyword evidence="7" id="KW-1185">Reference proteome</keyword>
<comment type="similarity">
    <text evidence="1">Belongs to the dymeclin family.</text>
</comment>
<feature type="compositionally biased region" description="Polar residues" evidence="5">
    <location>
        <begin position="138"/>
        <end position="153"/>
    </location>
</feature>
<sequence>MEDAESPGGSRKLAPLLDLSDYSVKNVPKKSVDDKRDVFQHAGAEVDDFTDLTQTRGTRTAASARDNALGSRKASSPERVVLAGSGRTSPVRMREGVSADAFGLKDAAEAPKVIRPNLKVVTPGSAAMDVAAGPRTSLPRTQLSPPRRASSYQVRTPAENRYMSYKHYGTFQQLASSQKSILVDQALWSSVLRGDRLPQPQTSQEAFDLEMLTLQIGEGISKTNAVTANFNVLLLSLLSHMRYMRVAAYDGEWSSEAYNTIFLVRLCIKYYIFNLSQIEIHEHFEMDRTLPLNIPKDYITSSFQPGVKLERITVDSHVLQDKRLRAQQLLEELFHIVIYAESSSPTNYDFYMEVLNLLIVMASMQLKPPSSEPGDGLYFMEIILDRLSHFAGGAMARLLLNYVNRVAHAGPSSGMLYSAYSYLYLFSAKRQEDRQPSPLADKSAMLLLILANQNPKHFANEFKEAIRRLQDSNDDGTTVKISFRQLYQTLRSTVSSEESCMILYPLLVHNRNFRTYIMSRSDPESLLLPVLKAIYEFSEQKGNYQQLYMLLIIVLLLSQDNDFIESIQKITVQSHTWYTERVVKSVSLGGLSILVLIRTVQTNLATYKDVYCHTLCAAILANLSNSVVGLNSVVAQRIVSFYEMVAKRYLKLLDQLGQDSAEKLPSNPSKTESVDHDFNTLIYGDLVALLLEMMNSIITYALKHNPELVYALLQKRDAFAPFREVPRLQDFVENIDKVIAHFHKKLQEADLKILSTVEVGEVIDRATKTWNASTLKVFSILKFRYEESPQEWQFSIPYVWQTVFNRSLIYWDDESALLIQGFMDERTDNLHQIL</sequence>
<protein>
    <recommendedName>
        <fullName evidence="2">Dymeclin</fullName>
    </recommendedName>
</protein>
<dbReference type="PANTHER" id="PTHR12895">
    <property type="entry name" value="DYMECLIN"/>
    <property type="match status" value="1"/>
</dbReference>
<accession>A0A507EF40</accession>
<feature type="region of interest" description="Disordered" evidence="5">
    <location>
        <begin position="131"/>
        <end position="153"/>
    </location>
</feature>
<feature type="region of interest" description="Disordered" evidence="5">
    <location>
        <begin position="57"/>
        <end position="87"/>
    </location>
</feature>
<evidence type="ECO:0000313" key="7">
    <source>
        <dbReference type="Proteomes" id="UP000318582"/>
    </source>
</evidence>
<evidence type="ECO:0000313" key="6">
    <source>
        <dbReference type="EMBL" id="TPX61828.1"/>
    </source>
</evidence>
<dbReference type="GO" id="GO:0007030">
    <property type="term" value="P:Golgi organization"/>
    <property type="evidence" value="ECO:0007669"/>
    <property type="project" value="TreeGrafter"/>
</dbReference>
<name>A0A507EF40_9FUNG</name>
<gene>
    <name evidence="6" type="ORF">PhCBS80983_g00798</name>
</gene>
<dbReference type="PANTHER" id="PTHR12895:SF9">
    <property type="entry name" value="DYMECLIN"/>
    <property type="match status" value="1"/>
</dbReference>
<keyword evidence="4" id="KW-0449">Lipoprotein</keyword>
<keyword evidence="3" id="KW-0519">Myristate</keyword>
<dbReference type="EMBL" id="QEAQ01000005">
    <property type="protein sequence ID" value="TPX61828.1"/>
    <property type="molecule type" value="Genomic_DNA"/>
</dbReference>
<dbReference type="Proteomes" id="UP000318582">
    <property type="component" value="Unassembled WGS sequence"/>
</dbReference>
<organism evidence="6 7">
    <name type="scientific">Powellomyces hirtus</name>
    <dbReference type="NCBI Taxonomy" id="109895"/>
    <lineage>
        <taxon>Eukaryota</taxon>
        <taxon>Fungi</taxon>
        <taxon>Fungi incertae sedis</taxon>
        <taxon>Chytridiomycota</taxon>
        <taxon>Chytridiomycota incertae sedis</taxon>
        <taxon>Chytridiomycetes</taxon>
        <taxon>Spizellomycetales</taxon>
        <taxon>Powellomycetaceae</taxon>
        <taxon>Powellomyces</taxon>
    </lineage>
</organism>
<dbReference type="GO" id="GO:0005794">
    <property type="term" value="C:Golgi apparatus"/>
    <property type="evidence" value="ECO:0007669"/>
    <property type="project" value="TreeGrafter"/>
</dbReference>
<reference evidence="6 7" key="1">
    <citation type="journal article" date="2019" name="Sci. Rep.">
        <title>Comparative genomics of chytrid fungi reveal insights into the obligate biotrophic and pathogenic lifestyle of Synchytrium endobioticum.</title>
        <authorList>
            <person name="van de Vossenberg B.T.L.H."/>
            <person name="Warris S."/>
            <person name="Nguyen H.D.T."/>
            <person name="van Gent-Pelzer M.P.E."/>
            <person name="Joly D.L."/>
            <person name="van de Geest H.C."/>
            <person name="Bonants P.J.M."/>
            <person name="Smith D.S."/>
            <person name="Levesque C.A."/>
            <person name="van der Lee T.A.J."/>
        </authorList>
    </citation>
    <scope>NUCLEOTIDE SEQUENCE [LARGE SCALE GENOMIC DNA]</scope>
    <source>
        <strain evidence="6 7">CBS 809.83</strain>
    </source>
</reference>
<evidence type="ECO:0000256" key="5">
    <source>
        <dbReference type="SAM" id="MobiDB-lite"/>
    </source>
</evidence>
<dbReference type="InterPro" id="IPR019142">
    <property type="entry name" value="Dymeclin"/>
</dbReference>
<dbReference type="Pfam" id="PF09742">
    <property type="entry name" value="Dymeclin"/>
    <property type="match status" value="1"/>
</dbReference>
<evidence type="ECO:0000256" key="2">
    <source>
        <dbReference type="ARBA" id="ARBA00015736"/>
    </source>
</evidence>
<evidence type="ECO:0000256" key="3">
    <source>
        <dbReference type="ARBA" id="ARBA00022707"/>
    </source>
</evidence>
<dbReference type="AlphaFoldDB" id="A0A507EF40"/>